<dbReference type="OrthoDB" id="9972036at2"/>
<gene>
    <name evidence="3" type="ORF">CWB96_07850</name>
    <name evidence="2" type="ORF">CWB97_16040</name>
</gene>
<accession>A0A5S3XR19</accession>
<reference evidence="3" key="3">
    <citation type="submission" date="2019-09" db="EMBL/GenBank/DDBJ databases">
        <title>Co-occurence of chitin degradation, pigmentation and bioactivity in marine Pseudoalteromonas.</title>
        <authorList>
            <person name="Sonnenschein E.C."/>
            <person name="Bech P.K."/>
        </authorList>
    </citation>
    <scope>NUCLEOTIDE SEQUENCE</scope>
    <source>
        <strain evidence="3">S2231</strain>
    </source>
</reference>
<dbReference type="Proteomes" id="UP000307706">
    <property type="component" value="Unassembled WGS sequence"/>
</dbReference>
<dbReference type="EMBL" id="PNCL01000029">
    <property type="protein sequence ID" value="TMP60118.1"/>
    <property type="molecule type" value="Genomic_DNA"/>
</dbReference>
<evidence type="ECO:0000313" key="5">
    <source>
        <dbReference type="Proteomes" id="UP000307706"/>
    </source>
</evidence>
<sequence length="227" mass="25575">MSDADFNCPQQPLPREGAHYDTTPLELSHVNLAVHDTWLRALSIIWNDDLNKIPWKKDNNGNWVQVPNSEDAAYAEANSKADHFYTSFETFLRAQPISAFHTLGFNDPDAYAKKVEKDSLPAISVISYQDLLDNHNSENPTLQHPSLERFRKHIEQNSSNIEEYFNDPYTFKPGTNGWFSVSTTAPAVLLPQLVLIIPPKPKNPADQGMALVDYKLAGLSYPFTICA</sequence>
<evidence type="ECO:0000313" key="4">
    <source>
        <dbReference type="Proteomes" id="UP000305730"/>
    </source>
</evidence>
<reference evidence="4 5" key="2">
    <citation type="submission" date="2019-06" db="EMBL/GenBank/DDBJ databases">
        <title>Co-occurence of chitin degradation, pigmentation and bioactivity in marine Pseudoalteromonas.</title>
        <authorList>
            <person name="Sonnenschein E.C."/>
            <person name="Bech P.K."/>
        </authorList>
    </citation>
    <scope>NUCLEOTIDE SEQUENCE [LARGE SCALE GENOMIC DNA]</scope>
    <source>
        <strain evidence="5">S2231</strain>
        <strain evidence="2 4">S2233</strain>
    </source>
</reference>
<evidence type="ECO:0000256" key="1">
    <source>
        <dbReference type="SAM" id="MobiDB-lite"/>
    </source>
</evidence>
<reference evidence="3 5" key="1">
    <citation type="submission" date="2017-12" db="EMBL/GenBank/DDBJ databases">
        <authorList>
            <person name="Paulsen S."/>
            <person name="Gram L.K."/>
        </authorList>
    </citation>
    <scope>NUCLEOTIDE SEQUENCE [LARGE SCALE GENOMIC DNA]</scope>
    <source>
        <strain evidence="3 5">S2231</strain>
        <strain evidence="2">S2233</strain>
    </source>
</reference>
<organism evidence="3 5">
    <name type="scientific">Pseudoalteromonas citrea</name>
    <dbReference type="NCBI Taxonomy" id="43655"/>
    <lineage>
        <taxon>Bacteria</taxon>
        <taxon>Pseudomonadati</taxon>
        <taxon>Pseudomonadota</taxon>
        <taxon>Gammaproteobacteria</taxon>
        <taxon>Alteromonadales</taxon>
        <taxon>Pseudoalteromonadaceae</taxon>
        <taxon>Pseudoalteromonas</taxon>
    </lineage>
</organism>
<evidence type="ECO:0000313" key="2">
    <source>
        <dbReference type="EMBL" id="TMP41052.1"/>
    </source>
</evidence>
<dbReference type="Proteomes" id="UP000305730">
    <property type="component" value="Unassembled WGS sequence"/>
</dbReference>
<protein>
    <submittedName>
        <fullName evidence="3">Uncharacterized protein</fullName>
    </submittedName>
</protein>
<proteinExistence type="predicted"/>
<feature type="region of interest" description="Disordered" evidence="1">
    <location>
        <begin position="1"/>
        <end position="20"/>
    </location>
</feature>
<dbReference type="RefSeq" id="WP_138597772.1">
    <property type="nucleotide sequence ID" value="NZ_PNCK01000063.1"/>
</dbReference>
<name>A0A5S3XR19_9GAMM</name>
<dbReference type="AlphaFoldDB" id="A0A5S3XR19"/>
<comment type="caution">
    <text evidence="3">The sequence shown here is derived from an EMBL/GenBank/DDBJ whole genome shotgun (WGS) entry which is preliminary data.</text>
</comment>
<keyword evidence="4" id="KW-1185">Reference proteome</keyword>
<evidence type="ECO:0000313" key="3">
    <source>
        <dbReference type="EMBL" id="TMP60118.1"/>
    </source>
</evidence>
<dbReference type="EMBL" id="PNCK01000063">
    <property type="protein sequence ID" value="TMP41052.1"/>
    <property type="molecule type" value="Genomic_DNA"/>
</dbReference>